<feature type="compositionally biased region" description="Polar residues" evidence="1">
    <location>
        <begin position="58"/>
        <end position="73"/>
    </location>
</feature>
<accession>A0A821W9I1</accession>
<gene>
    <name evidence="2" type="ORF">UJA718_LOCUS45673</name>
    <name evidence="3" type="ORF">UJA718_LOCUS46483</name>
</gene>
<evidence type="ECO:0000313" key="2">
    <source>
        <dbReference type="EMBL" id="CAF4904367.1"/>
    </source>
</evidence>
<dbReference type="EMBL" id="CAJOBP010077791">
    <property type="protein sequence ID" value="CAF4904367.1"/>
    <property type="molecule type" value="Genomic_DNA"/>
</dbReference>
<protein>
    <submittedName>
        <fullName evidence="3">Uncharacterized protein</fullName>
    </submittedName>
</protein>
<evidence type="ECO:0000256" key="1">
    <source>
        <dbReference type="SAM" id="MobiDB-lite"/>
    </source>
</evidence>
<name>A0A821W9I1_9BILA</name>
<reference evidence="3" key="1">
    <citation type="submission" date="2021-02" db="EMBL/GenBank/DDBJ databases">
        <authorList>
            <person name="Nowell W R."/>
        </authorList>
    </citation>
    <scope>NUCLEOTIDE SEQUENCE</scope>
</reference>
<evidence type="ECO:0000313" key="4">
    <source>
        <dbReference type="Proteomes" id="UP000663873"/>
    </source>
</evidence>
<comment type="caution">
    <text evidence="3">The sequence shown here is derived from an EMBL/GenBank/DDBJ whole genome shotgun (WGS) entry which is preliminary data.</text>
</comment>
<feature type="non-terminal residue" evidence="3">
    <location>
        <position position="80"/>
    </location>
</feature>
<evidence type="ECO:0000313" key="3">
    <source>
        <dbReference type="EMBL" id="CAF4922260.1"/>
    </source>
</evidence>
<organism evidence="3 4">
    <name type="scientific">Rotaria socialis</name>
    <dbReference type="NCBI Taxonomy" id="392032"/>
    <lineage>
        <taxon>Eukaryota</taxon>
        <taxon>Metazoa</taxon>
        <taxon>Spiralia</taxon>
        <taxon>Gnathifera</taxon>
        <taxon>Rotifera</taxon>
        <taxon>Eurotatoria</taxon>
        <taxon>Bdelloidea</taxon>
        <taxon>Philodinida</taxon>
        <taxon>Philodinidae</taxon>
        <taxon>Rotaria</taxon>
    </lineage>
</organism>
<proteinExistence type="predicted"/>
<feature type="non-terminal residue" evidence="3">
    <location>
        <position position="1"/>
    </location>
</feature>
<dbReference type="EMBL" id="CAJOBP010083313">
    <property type="protein sequence ID" value="CAF4922260.1"/>
    <property type="molecule type" value="Genomic_DNA"/>
</dbReference>
<feature type="region of interest" description="Disordered" evidence="1">
    <location>
        <begin position="57"/>
        <end position="80"/>
    </location>
</feature>
<sequence length="80" mass="8960">ISANSFYEGDPNRWLFHKEKTKETSIYDKPLIPESPLISSDVFYEGDSHRSMFVERSSLPSAQSARPASSGINNLHGIMS</sequence>
<dbReference type="AlphaFoldDB" id="A0A821W9I1"/>
<dbReference type="Proteomes" id="UP000663873">
    <property type="component" value="Unassembled WGS sequence"/>
</dbReference>
<keyword evidence="4" id="KW-1185">Reference proteome</keyword>